<reference evidence="1" key="1">
    <citation type="submission" date="2023-11" db="EMBL/GenBank/DDBJ databases">
        <title>Gracilibacillus pellucida a moderately halophilic bacterium isolated from saline soil in Xinjiang province.</title>
        <authorList>
            <person name="Zhang Z."/>
            <person name="Tan F."/>
            <person name="Wang Y."/>
            <person name="Xia M."/>
        </authorList>
    </citation>
    <scope>NUCLEOTIDE SEQUENCE</scope>
    <source>
        <strain evidence="1">S3-1-1</strain>
    </source>
</reference>
<sequence>MIEIVGNKVVLKEATNKDIDELYFWKFEEKEQEAKKWNGPYIPEEKITKEEYKKAWEQEIFTDIPASLVIKCDGKAIGYVGSYWVDKNTNWLETGIVIYDSNFWNGGYGSESYKLWIDYLFTSTDIHRLGMSTWSGNTRMMKVAEKIGMQEEARIREARKVNGKYFDAIKMGILRKDWKK</sequence>
<dbReference type="Proteomes" id="UP001277972">
    <property type="component" value="Unassembled WGS sequence"/>
</dbReference>
<comment type="caution">
    <text evidence="1">The sequence shown here is derived from an EMBL/GenBank/DDBJ whole genome shotgun (WGS) entry which is preliminary data.</text>
</comment>
<dbReference type="EMBL" id="JAWZSR010000008">
    <property type="protein sequence ID" value="MDX8047069.1"/>
    <property type="molecule type" value="Genomic_DNA"/>
</dbReference>
<proteinExistence type="predicted"/>
<evidence type="ECO:0000313" key="2">
    <source>
        <dbReference type="Proteomes" id="UP001277972"/>
    </source>
</evidence>
<accession>A0ACC6M811</accession>
<organism evidence="1 2">
    <name type="scientific">Gracilibacillus pellucidus</name>
    <dbReference type="NCBI Taxonomy" id="3095368"/>
    <lineage>
        <taxon>Bacteria</taxon>
        <taxon>Bacillati</taxon>
        <taxon>Bacillota</taxon>
        <taxon>Bacilli</taxon>
        <taxon>Bacillales</taxon>
        <taxon>Bacillaceae</taxon>
        <taxon>Gracilibacillus</taxon>
    </lineage>
</organism>
<protein>
    <submittedName>
        <fullName evidence="1">GNAT family protein</fullName>
        <ecNumber evidence="1">2.-.-.-</ecNumber>
    </submittedName>
</protein>
<name>A0ACC6M811_9BACI</name>
<dbReference type="EC" id="2.-.-.-" evidence="1"/>
<gene>
    <name evidence="1" type="ORF">SH601_13835</name>
</gene>
<keyword evidence="2" id="KW-1185">Reference proteome</keyword>
<evidence type="ECO:0000313" key="1">
    <source>
        <dbReference type="EMBL" id="MDX8047069.1"/>
    </source>
</evidence>
<keyword evidence="1" id="KW-0808">Transferase</keyword>